<evidence type="ECO:0000313" key="4">
    <source>
        <dbReference type="EMBL" id="KAJ4747262.1"/>
    </source>
</evidence>
<dbReference type="Proteomes" id="UP001140206">
    <property type="component" value="Chromosome 5"/>
</dbReference>
<feature type="compositionally biased region" description="Acidic residues" evidence="3">
    <location>
        <begin position="1"/>
        <end position="30"/>
    </location>
</feature>
<dbReference type="GO" id="GO:0005730">
    <property type="term" value="C:nucleolus"/>
    <property type="evidence" value="ECO:0007669"/>
    <property type="project" value="TreeGrafter"/>
</dbReference>
<evidence type="ECO:0000256" key="2">
    <source>
        <dbReference type="ARBA" id="ARBA00023054"/>
    </source>
</evidence>
<sequence>MRDPYDNDYYDDEEEGYVDEYEEEEEEQEEVRELPKPTKEEKEFLSRRERLKEKFRQKLSKEMASAFGRSALRKTLKTSSENKFGSFFGPSLPGIAPRVIEETKSLKENGYLHSSKHLSSSTTNGAAPMSSRPKSLNGQSHRPKIVNEVKKKVEILKDNRDYSFLLSDDADTPHEPSSKNISQLRSDPSTSQHLSSRNMKEPSRGHLTGPNGRSAPCPAGTPAQRHLQQQHSRQGSTGQRHPQQQLQRSGTSRQHSPPSNRPRPMPSGSQRPRPSTGSKAPTTSTAVNKAPMKAVNGTSNQHPVVKKATVNGTRNHHPMKAINGTSNHHPMKAINGTSNHQPMKAINGTSNQNPVVKKTSVSSNSRPQASLVQRHPTEKKIGSLSAKPGVKSTPPSKPQLSKQMATNANGRVGDHGNKNIVVKKKPVAKRPFDDEEDDAIGLIRRMFNYNPNRWAGREEDDSDMEVGFDVIQKEERLSSQIARKEDEEQLRLIEEEERRERMRKKQKLRHS</sequence>
<evidence type="ECO:0000313" key="5">
    <source>
        <dbReference type="Proteomes" id="UP001140206"/>
    </source>
</evidence>
<dbReference type="SMART" id="SM00784">
    <property type="entry name" value="SPT2"/>
    <property type="match status" value="1"/>
</dbReference>
<feature type="compositionally biased region" description="Basic and acidic residues" evidence="3">
    <location>
        <begin position="145"/>
        <end position="161"/>
    </location>
</feature>
<feature type="compositionally biased region" description="Polar residues" evidence="3">
    <location>
        <begin position="178"/>
        <end position="197"/>
    </location>
</feature>
<accession>A0AAV8BVS5</accession>
<reference evidence="4" key="1">
    <citation type="submission" date="2022-08" db="EMBL/GenBank/DDBJ databases">
        <authorList>
            <person name="Marques A."/>
        </authorList>
    </citation>
    <scope>NUCLEOTIDE SEQUENCE</scope>
    <source>
        <strain evidence="4">RhyPub2mFocal</strain>
        <tissue evidence="4">Leaves</tissue>
    </source>
</reference>
<feature type="compositionally biased region" description="Polar residues" evidence="3">
    <location>
        <begin position="226"/>
        <end position="255"/>
    </location>
</feature>
<feature type="region of interest" description="Disordered" evidence="3">
    <location>
        <begin position="1"/>
        <end position="45"/>
    </location>
</feature>
<evidence type="ECO:0000256" key="3">
    <source>
        <dbReference type="SAM" id="MobiDB-lite"/>
    </source>
</evidence>
<evidence type="ECO:0000256" key="1">
    <source>
        <dbReference type="ARBA" id="ARBA00006461"/>
    </source>
</evidence>
<dbReference type="PANTHER" id="PTHR22691:SF8">
    <property type="entry name" value="PROTEIN SPT2 HOMOLOG"/>
    <property type="match status" value="1"/>
</dbReference>
<protein>
    <submittedName>
        <fullName evidence="4">SPT2 chromatin protein</fullName>
    </submittedName>
</protein>
<gene>
    <name evidence="4" type="ORF">LUZ62_081667</name>
</gene>
<dbReference type="GO" id="GO:0006334">
    <property type="term" value="P:nucleosome assembly"/>
    <property type="evidence" value="ECO:0007669"/>
    <property type="project" value="TreeGrafter"/>
</dbReference>
<proteinExistence type="inferred from homology"/>
<dbReference type="EMBL" id="JAMFTS010000005">
    <property type="protein sequence ID" value="KAJ4747262.1"/>
    <property type="molecule type" value="Genomic_DNA"/>
</dbReference>
<dbReference type="AlphaFoldDB" id="A0AAV8BVS5"/>
<dbReference type="Pfam" id="PF08243">
    <property type="entry name" value="SPT2"/>
    <property type="match status" value="1"/>
</dbReference>
<keyword evidence="5" id="KW-1185">Reference proteome</keyword>
<organism evidence="4 5">
    <name type="scientific">Rhynchospora pubera</name>
    <dbReference type="NCBI Taxonomy" id="906938"/>
    <lineage>
        <taxon>Eukaryota</taxon>
        <taxon>Viridiplantae</taxon>
        <taxon>Streptophyta</taxon>
        <taxon>Embryophyta</taxon>
        <taxon>Tracheophyta</taxon>
        <taxon>Spermatophyta</taxon>
        <taxon>Magnoliopsida</taxon>
        <taxon>Liliopsida</taxon>
        <taxon>Poales</taxon>
        <taxon>Cyperaceae</taxon>
        <taxon>Cyperoideae</taxon>
        <taxon>Rhynchosporeae</taxon>
        <taxon>Rhynchospora</taxon>
    </lineage>
</organism>
<comment type="similarity">
    <text evidence="1">Belongs to the SPT2 family.</text>
</comment>
<feature type="compositionally biased region" description="Basic and acidic residues" evidence="3">
    <location>
        <begin position="31"/>
        <end position="45"/>
    </location>
</feature>
<comment type="caution">
    <text evidence="4">The sequence shown here is derived from an EMBL/GenBank/DDBJ whole genome shotgun (WGS) entry which is preliminary data.</text>
</comment>
<feature type="compositionally biased region" description="Polar residues" evidence="3">
    <location>
        <begin position="398"/>
        <end position="409"/>
    </location>
</feature>
<dbReference type="GO" id="GO:0003677">
    <property type="term" value="F:DNA binding"/>
    <property type="evidence" value="ECO:0007669"/>
    <property type="project" value="TreeGrafter"/>
</dbReference>
<feature type="region of interest" description="Disordered" evidence="3">
    <location>
        <begin position="107"/>
        <end position="425"/>
    </location>
</feature>
<dbReference type="InterPro" id="IPR013256">
    <property type="entry name" value="Chromatin_SPT2"/>
</dbReference>
<dbReference type="PANTHER" id="PTHR22691">
    <property type="entry name" value="YEAST SPT2-RELATED"/>
    <property type="match status" value="1"/>
</dbReference>
<name>A0AAV8BVS5_9POAL</name>
<dbReference type="GO" id="GO:0006360">
    <property type="term" value="P:transcription by RNA polymerase I"/>
    <property type="evidence" value="ECO:0007669"/>
    <property type="project" value="TreeGrafter"/>
</dbReference>
<feature type="compositionally biased region" description="Polar residues" evidence="3">
    <location>
        <begin position="335"/>
        <end position="371"/>
    </location>
</feature>
<keyword evidence="2" id="KW-0175">Coiled coil</keyword>
<dbReference type="GO" id="GO:0042393">
    <property type="term" value="F:histone binding"/>
    <property type="evidence" value="ECO:0007669"/>
    <property type="project" value="TreeGrafter"/>
</dbReference>
<feature type="compositionally biased region" description="Polar residues" evidence="3">
    <location>
        <begin position="270"/>
        <end position="287"/>
    </location>
</feature>